<keyword evidence="3" id="KW-1185">Reference proteome</keyword>
<evidence type="ECO:0000313" key="3">
    <source>
        <dbReference type="Proteomes" id="UP000256269"/>
    </source>
</evidence>
<feature type="transmembrane region" description="Helical" evidence="1">
    <location>
        <begin position="6"/>
        <end position="28"/>
    </location>
</feature>
<keyword evidence="1" id="KW-0812">Transmembrane</keyword>
<gene>
    <name evidence="2" type="ORF">BCF44_104205</name>
</gene>
<accession>A0A3E0HU48</accession>
<sequence>MELLQIAGLFVGGALVVALPLLAMLHLLQDRSDRHDV</sequence>
<comment type="caution">
    <text evidence="2">The sequence shown here is derived from an EMBL/GenBank/DDBJ whole genome shotgun (WGS) entry which is preliminary data.</text>
</comment>
<evidence type="ECO:0000256" key="1">
    <source>
        <dbReference type="SAM" id="Phobius"/>
    </source>
</evidence>
<proteinExistence type="predicted"/>
<dbReference type="Proteomes" id="UP000256269">
    <property type="component" value="Unassembled WGS sequence"/>
</dbReference>
<organism evidence="2 3">
    <name type="scientific">Kutzneria buriramensis</name>
    <dbReference type="NCBI Taxonomy" id="1045776"/>
    <lineage>
        <taxon>Bacteria</taxon>
        <taxon>Bacillati</taxon>
        <taxon>Actinomycetota</taxon>
        <taxon>Actinomycetes</taxon>
        <taxon>Pseudonocardiales</taxon>
        <taxon>Pseudonocardiaceae</taxon>
        <taxon>Kutzneria</taxon>
    </lineage>
</organism>
<name>A0A3E0HU48_9PSEU</name>
<dbReference type="EMBL" id="QUNO01000004">
    <property type="protein sequence ID" value="REH49939.1"/>
    <property type="molecule type" value="Genomic_DNA"/>
</dbReference>
<keyword evidence="1" id="KW-0472">Membrane</keyword>
<evidence type="ECO:0000313" key="2">
    <source>
        <dbReference type="EMBL" id="REH49939.1"/>
    </source>
</evidence>
<protein>
    <submittedName>
        <fullName evidence="2">Uncharacterized protein</fullName>
    </submittedName>
</protein>
<reference evidence="2 3" key="1">
    <citation type="submission" date="2018-08" db="EMBL/GenBank/DDBJ databases">
        <title>Genomic Encyclopedia of Archaeal and Bacterial Type Strains, Phase II (KMG-II): from individual species to whole genera.</title>
        <authorList>
            <person name="Goeker M."/>
        </authorList>
    </citation>
    <scope>NUCLEOTIDE SEQUENCE [LARGE SCALE GENOMIC DNA]</scope>
    <source>
        <strain evidence="2 3">DSM 45791</strain>
    </source>
</reference>
<dbReference type="AlphaFoldDB" id="A0A3E0HU48"/>
<keyword evidence="1" id="KW-1133">Transmembrane helix</keyword>